<proteinExistence type="inferred from homology"/>
<feature type="transmembrane region" description="Helical" evidence="21">
    <location>
        <begin position="147"/>
        <end position="166"/>
    </location>
</feature>
<dbReference type="InterPro" id="IPR003148">
    <property type="entry name" value="RCK_N"/>
</dbReference>
<keyword evidence="11" id="KW-0851">Voltage-gated channel</keyword>
<evidence type="ECO:0000256" key="19">
    <source>
        <dbReference type="ARBA" id="ARBA00060897"/>
    </source>
</evidence>
<evidence type="ECO:0000256" key="20">
    <source>
        <dbReference type="SAM" id="MobiDB-lite"/>
    </source>
</evidence>
<dbReference type="Pfam" id="PF21014">
    <property type="entry name" value="Slowpoke_C"/>
    <property type="match status" value="1"/>
</dbReference>
<dbReference type="SUPFAM" id="SSF51735">
    <property type="entry name" value="NAD(P)-binding Rossmann-fold domains"/>
    <property type="match status" value="1"/>
</dbReference>
<evidence type="ECO:0000256" key="10">
    <source>
        <dbReference type="ARBA" id="ARBA00022842"/>
    </source>
</evidence>
<dbReference type="GO" id="GO:0046872">
    <property type="term" value="F:metal ion binding"/>
    <property type="evidence" value="ECO:0007669"/>
    <property type="project" value="UniProtKB-KW"/>
</dbReference>
<evidence type="ECO:0000256" key="6">
    <source>
        <dbReference type="ARBA" id="ARBA00022692"/>
    </source>
</evidence>
<dbReference type="SUPFAM" id="SSF81324">
    <property type="entry name" value="Voltage-gated potassium channels"/>
    <property type="match status" value="1"/>
</dbReference>
<dbReference type="Gene3D" id="3.40.50.720">
    <property type="entry name" value="NAD(P)-binding Rossmann-like Domain"/>
    <property type="match status" value="2"/>
</dbReference>
<evidence type="ECO:0000313" key="24">
    <source>
        <dbReference type="Proteomes" id="UP000008820"/>
    </source>
</evidence>
<feature type="transmembrane region" description="Helical" evidence="21">
    <location>
        <begin position="231"/>
        <end position="252"/>
    </location>
</feature>
<evidence type="ECO:0000256" key="18">
    <source>
        <dbReference type="ARBA" id="ARBA00031999"/>
    </source>
</evidence>
<feature type="transmembrane region" description="Helical" evidence="21">
    <location>
        <begin position="267"/>
        <end position="286"/>
    </location>
</feature>
<dbReference type="OrthoDB" id="10035564at2759"/>
<keyword evidence="4" id="KW-0633">Potassium transport</keyword>
<feature type="domain" description="RCK N-terminal" evidence="22">
    <location>
        <begin position="337"/>
        <end position="479"/>
    </location>
</feature>
<dbReference type="PANTHER" id="PTHR10027:SF33">
    <property type="entry name" value="CALCIUM-ACTIVATED POTASSIUM CHANNEL SUBUNIT ALPHA-1-RELATED"/>
    <property type="match status" value="1"/>
</dbReference>
<dbReference type="FunFam" id="3.40.50.720:FF:000005">
    <property type="entry name" value="calcium-activated potassium channel subunit alpha-1 isoform X6"/>
    <property type="match status" value="1"/>
</dbReference>
<evidence type="ECO:0000256" key="1">
    <source>
        <dbReference type="ARBA" id="ARBA00004651"/>
    </source>
</evidence>
<feature type="region of interest" description="Disordered" evidence="20">
    <location>
        <begin position="1130"/>
        <end position="1160"/>
    </location>
</feature>
<dbReference type="Gene3D" id="1.10.287.70">
    <property type="match status" value="1"/>
</dbReference>
<dbReference type="FunFam" id="1.10.287.70:FF:000015">
    <property type="entry name" value="Calcium-activated potassium channel subunit alpha-1 isoform X7"/>
    <property type="match status" value="1"/>
</dbReference>
<name>A0A6I8TSA1_AEDAE</name>
<evidence type="ECO:0000256" key="2">
    <source>
        <dbReference type="ARBA" id="ARBA00022448"/>
    </source>
</evidence>
<keyword evidence="10" id="KW-0460">Magnesium</keyword>
<feature type="compositionally biased region" description="Polar residues" evidence="20">
    <location>
        <begin position="684"/>
        <end position="699"/>
    </location>
</feature>
<dbReference type="PRINTS" id="PR01449">
    <property type="entry name" value="BKCHANNELA"/>
</dbReference>
<dbReference type="InterPro" id="IPR047871">
    <property type="entry name" value="K_chnl_Slo-like"/>
</dbReference>
<evidence type="ECO:0000256" key="8">
    <source>
        <dbReference type="ARBA" id="ARBA00022826"/>
    </source>
</evidence>
<keyword evidence="13 21" id="KW-1133">Transmembrane helix</keyword>
<dbReference type="Proteomes" id="UP000008820">
    <property type="component" value="Chromosome 1"/>
</dbReference>
<dbReference type="PRINTS" id="PR00169">
    <property type="entry name" value="KCHANNEL"/>
</dbReference>
<evidence type="ECO:0000256" key="5">
    <source>
        <dbReference type="ARBA" id="ARBA00022553"/>
    </source>
</evidence>
<dbReference type="GO" id="GO:0060072">
    <property type="term" value="F:large conductance calcium-activated potassium channel activity"/>
    <property type="evidence" value="ECO:0007669"/>
    <property type="project" value="TreeGrafter"/>
</dbReference>
<evidence type="ECO:0000256" key="17">
    <source>
        <dbReference type="ARBA" id="ARBA00029579"/>
    </source>
</evidence>
<keyword evidence="24" id="KW-1185">Reference proteome</keyword>
<evidence type="ECO:0000256" key="3">
    <source>
        <dbReference type="ARBA" id="ARBA00022475"/>
    </source>
</evidence>
<dbReference type="EnsemblMetazoa" id="AAEL018306-RAE">
    <property type="protein sequence ID" value="AAEL018306-PAE"/>
    <property type="gene ID" value="AAEL018306"/>
</dbReference>
<dbReference type="InterPro" id="IPR003929">
    <property type="entry name" value="K_chnl_BK_asu"/>
</dbReference>
<keyword evidence="16" id="KW-0407">Ion channel</keyword>
<evidence type="ECO:0000256" key="16">
    <source>
        <dbReference type="ARBA" id="ARBA00023303"/>
    </source>
</evidence>
<gene>
    <name evidence="23" type="primary">5578934</name>
</gene>
<evidence type="ECO:0000313" key="23">
    <source>
        <dbReference type="EnsemblMetazoa" id="AAEL018306-PAE"/>
    </source>
</evidence>
<accession>A0A6I8TSA1</accession>
<feature type="transmembrane region" description="Helical" evidence="21">
    <location>
        <begin position="109"/>
        <end position="127"/>
    </location>
</feature>
<feature type="transmembrane region" description="Helical" evidence="21">
    <location>
        <begin position="293"/>
        <end position="314"/>
    </location>
</feature>
<dbReference type="PROSITE" id="PS51201">
    <property type="entry name" value="RCK_N"/>
    <property type="match status" value="2"/>
</dbReference>
<evidence type="ECO:0000256" key="7">
    <source>
        <dbReference type="ARBA" id="ARBA00022723"/>
    </source>
</evidence>
<keyword evidence="7" id="KW-0479">Metal-binding</keyword>
<comment type="similarity">
    <text evidence="19">Belongs to the potassium channel family. Calcium-activated (TC 1.A.1.3) subfamily. Slo sub-subfamily.</text>
</comment>
<evidence type="ECO:0000256" key="9">
    <source>
        <dbReference type="ARBA" id="ARBA00022837"/>
    </source>
</evidence>
<dbReference type="FunFam" id="1.20.120.350:FF:000035">
    <property type="entry name" value="Calcium-activated potassium channel slowpoke"/>
    <property type="match status" value="1"/>
</dbReference>
<keyword evidence="14" id="KW-0406">Ion transport</keyword>
<evidence type="ECO:0000256" key="15">
    <source>
        <dbReference type="ARBA" id="ARBA00023136"/>
    </source>
</evidence>
<dbReference type="Pfam" id="PF03493">
    <property type="entry name" value="BK_channel_a"/>
    <property type="match status" value="1"/>
</dbReference>
<dbReference type="Pfam" id="PF00520">
    <property type="entry name" value="Ion_trans"/>
    <property type="match status" value="1"/>
</dbReference>
<dbReference type="GO" id="GO:0009410">
    <property type="term" value="P:response to xenobiotic stimulus"/>
    <property type="evidence" value="ECO:0007669"/>
    <property type="project" value="UniProtKB-ARBA"/>
</dbReference>
<keyword evidence="6 21" id="KW-0812">Transmembrane</keyword>
<evidence type="ECO:0000256" key="21">
    <source>
        <dbReference type="SAM" id="Phobius"/>
    </source>
</evidence>
<dbReference type="GO" id="GO:0050804">
    <property type="term" value="P:modulation of chemical synaptic transmission"/>
    <property type="evidence" value="ECO:0007669"/>
    <property type="project" value="UniProtKB-ARBA"/>
</dbReference>
<dbReference type="InterPro" id="IPR048735">
    <property type="entry name" value="Slowpoke-like_C"/>
</dbReference>
<keyword evidence="12" id="KW-0630">Potassium</keyword>
<feature type="region of interest" description="Disordered" evidence="20">
    <location>
        <begin position="680"/>
        <end position="706"/>
    </location>
</feature>
<reference evidence="23" key="2">
    <citation type="submission" date="2020-05" db="UniProtKB">
        <authorList>
            <consortium name="EnsemblMetazoa"/>
        </authorList>
    </citation>
    <scope>IDENTIFICATION</scope>
    <source>
        <strain evidence="23">LVP_AGWG</strain>
    </source>
</reference>
<keyword evidence="8" id="KW-0631">Potassium channel</keyword>
<evidence type="ECO:0000256" key="13">
    <source>
        <dbReference type="ARBA" id="ARBA00022989"/>
    </source>
</evidence>
<evidence type="ECO:0000256" key="4">
    <source>
        <dbReference type="ARBA" id="ARBA00022538"/>
    </source>
</evidence>
<evidence type="ECO:0000259" key="22">
    <source>
        <dbReference type="PROSITE" id="PS51201"/>
    </source>
</evidence>
<dbReference type="AlphaFoldDB" id="A0A6I8TSA1"/>
<keyword evidence="15 21" id="KW-0472">Membrane</keyword>
<organism evidence="23 24">
    <name type="scientific">Aedes aegypti</name>
    <name type="common">Yellowfever mosquito</name>
    <name type="synonym">Culex aegypti</name>
    <dbReference type="NCBI Taxonomy" id="7159"/>
    <lineage>
        <taxon>Eukaryota</taxon>
        <taxon>Metazoa</taxon>
        <taxon>Ecdysozoa</taxon>
        <taxon>Arthropoda</taxon>
        <taxon>Hexapoda</taxon>
        <taxon>Insecta</taxon>
        <taxon>Pterygota</taxon>
        <taxon>Neoptera</taxon>
        <taxon>Endopterygota</taxon>
        <taxon>Diptera</taxon>
        <taxon>Nematocera</taxon>
        <taxon>Culicoidea</taxon>
        <taxon>Culicidae</taxon>
        <taxon>Culicinae</taxon>
        <taxon>Aedini</taxon>
        <taxon>Aedes</taxon>
        <taxon>Stegomyia</taxon>
    </lineage>
</organism>
<dbReference type="GO" id="GO:0034702">
    <property type="term" value="C:monoatomic ion channel complex"/>
    <property type="evidence" value="ECO:0007669"/>
    <property type="project" value="UniProtKB-KW"/>
</dbReference>
<keyword evidence="9" id="KW-0106">Calcium</keyword>
<keyword evidence="5" id="KW-0597">Phosphoprotein</keyword>
<feature type="transmembrane region" description="Helical" evidence="21">
    <location>
        <begin position="29"/>
        <end position="50"/>
    </location>
</feature>
<dbReference type="GO" id="GO:0045211">
    <property type="term" value="C:postsynaptic membrane"/>
    <property type="evidence" value="ECO:0007669"/>
    <property type="project" value="TreeGrafter"/>
</dbReference>
<evidence type="ECO:0000256" key="11">
    <source>
        <dbReference type="ARBA" id="ARBA00022882"/>
    </source>
</evidence>
<evidence type="ECO:0000256" key="12">
    <source>
        <dbReference type="ARBA" id="ARBA00022958"/>
    </source>
</evidence>
<keyword evidence="2" id="KW-0813">Transport</keyword>
<dbReference type="Pfam" id="PF22614">
    <property type="entry name" value="Slo-like_RCK"/>
    <property type="match status" value="2"/>
</dbReference>
<keyword evidence="3" id="KW-1003">Cell membrane</keyword>
<protein>
    <recommendedName>
        <fullName evidence="17">BK channel</fullName>
    </recommendedName>
    <alternativeName>
        <fullName evidence="18">Maxi K channel</fullName>
    </alternativeName>
</protein>
<comment type="subcellular location">
    <subcellularLocation>
        <location evidence="1">Cell membrane</location>
        <topology evidence="1">Multi-pass membrane protein</topology>
    </subcellularLocation>
</comment>
<evidence type="ECO:0000256" key="14">
    <source>
        <dbReference type="ARBA" id="ARBA00023065"/>
    </source>
</evidence>
<sequence>MSGCDEEAAVLTTELPATDLDECLKVRKWWCFLLSSIFTFLAGLLVVLLWRAFAFLCCRKEPELAPNDPKQKEQKASRQGKQDFEGTFMTEAKDWAGELISGQTTTGRILVVLVFILSIASLIIYFIDASSEEVERCQKWSDNVTQQIDLAFNIFFMVYFFIRFIAASDKLWFMLEMYSFVDYFTIPPSFVSIYLDRTWIGLRFLRALRLMTVPDILQYLNILKTSSSIRLAQLVSIFISVWLTAAGIIHLLENSGDPLEFNNPQQLSYWTCVYFLIVTMSTVGYGDVYCETVLGRTFLVFFLLVGLAVFASWIPEITELAAQRNKYGGKYTKDVRRRHIVVCGHITYESVSHFLKDFLHEDREDVDVEVVFLHRKEPDLELEGLLKRHYTTVEFFQGTMMNAVDLERVKVHEADACLVLANKYCQDPDAEDAANIMRVISIKNYSDDIRVIIQLMQYHNKAYLLNIPSWDWKQGDDVICLAELKLGFIAQSCLAPGFSTMMANLFAMRSFKTSPDTQAWQNDYLQGTGCEMYTETLSPSFTGMTFPQASELCFTKLKLLLLAIEIKGEEGADSKISINPRGAKIHANTQGFFIAQSADEVKRAWFYCKACHDDIKDETLIKKCKCKNYVGMIMMQTGMVKQGLNSACHTYIDVINRNRRSTVLTDSNQMLNSTKQVNKVKPNVNRQPPDNIVSPSTYNRPPETEPSPYAGYQLAYEVKKLMPTSRGSGSGAQNQNGVTLQAGIADDQSKDFDFEKTEMKYDSTGMFHWSPAKSLEECILDRNQAAMTVLNGHVVVCLFADPDSPLIGLRNLVMPLRASNFHYHELKHVVIVGSVEYIRREWKMLQNLPKISVLNGSPLSRADLRAVNVNLCDMCCILSAKVPSNDDPTLADKEAILASLNIKAMTFDDTIGVLSQRGSEQDNLTPVGSPIVLQRRGSVYGANVPMITELVNDSNVQFLDQDDDDDPDTELYLTQPFACGTAFAVSVLDSLMSTTYFNQNALTLIRSLITGGATPELELILAEGAGLRGGYSTPESLSNRDRCRVGQISLYDGPLAQFGEAGKYGDLFVAALKSYGMLCIGLYRFRDTSSSCDASSKRYVITNPPDDFSLLPTDQVFVLMQFDPGLEYKPATVRGPAGGRNQNSQQTGVGGGGSNKDDNS</sequence>
<feature type="domain" description="RCK N-terminal" evidence="22">
    <location>
        <begin position="791"/>
        <end position="934"/>
    </location>
</feature>
<dbReference type="InterPro" id="IPR036291">
    <property type="entry name" value="NAD(P)-bd_dom_sf"/>
</dbReference>
<dbReference type="InterPro" id="IPR005821">
    <property type="entry name" value="Ion_trans_dom"/>
</dbReference>
<dbReference type="PANTHER" id="PTHR10027">
    <property type="entry name" value="CALCIUM-ACTIVATED POTASSIUM CHANNEL ALPHA CHAIN"/>
    <property type="match status" value="1"/>
</dbReference>
<reference evidence="23 24" key="1">
    <citation type="submission" date="2017-06" db="EMBL/GenBank/DDBJ databases">
        <title>Aedes aegypti genome working group (AGWG) sequencing and assembly.</title>
        <authorList>
            <consortium name="Aedes aegypti Genome Working Group (AGWG)"/>
            <person name="Matthews B.J."/>
        </authorList>
    </citation>
    <scope>NUCLEOTIDE SEQUENCE [LARGE SCALE GENOMIC DNA]</scope>
    <source>
        <strain evidence="23 24">LVP_AGWG</strain>
    </source>
</reference>